<reference evidence="7 8" key="1">
    <citation type="submission" date="2018-08" db="EMBL/GenBank/DDBJ databases">
        <title>Lysobacter soli KCTC 22011, whole genome shotgun sequence.</title>
        <authorList>
            <person name="Zhang X."/>
            <person name="Feng G."/>
            <person name="Zhu H."/>
        </authorList>
    </citation>
    <scope>NUCLEOTIDE SEQUENCE [LARGE SCALE GENOMIC DNA]</scope>
    <source>
        <strain evidence="7 8">KCTC 22011</strain>
    </source>
</reference>
<dbReference type="CDD" id="cd02932">
    <property type="entry name" value="OYE_YqiM_FMN"/>
    <property type="match status" value="1"/>
</dbReference>
<dbReference type="EMBL" id="QTJR01000001">
    <property type="protein sequence ID" value="RDY69630.1"/>
    <property type="molecule type" value="Genomic_DNA"/>
</dbReference>
<dbReference type="PANTHER" id="PTHR43303:SF4">
    <property type="entry name" value="NADPH DEHYDROGENASE C23G7.10C-RELATED"/>
    <property type="match status" value="1"/>
</dbReference>
<evidence type="ECO:0000256" key="5">
    <source>
        <dbReference type="ARBA" id="ARBA00023002"/>
    </source>
</evidence>
<comment type="caution">
    <text evidence="7">The sequence shown here is derived from an EMBL/GenBank/DDBJ whole genome shotgun (WGS) entry which is preliminary data.</text>
</comment>
<feature type="domain" description="NADH:flavin oxidoreductase/NADH oxidase N-terminal" evidence="6">
    <location>
        <begin position="33"/>
        <end position="369"/>
    </location>
</feature>
<protein>
    <submittedName>
        <fullName evidence="7">NADH:flavin oxidoreductase/NADH oxidase</fullName>
    </submittedName>
</protein>
<name>A0A3D8VJR8_9GAMM</name>
<accession>A0A3D8VJR8</accession>
<dbReference type="PANTHER" id="PTHR43303">
    <property type="entry name" value="NADPH DEHYDROGENASE C23G7.10C-RELATED"/>
    <property type="match status" value="1"/>
</dbReference>
<dbReference type="InterPro" id="IPR013785">
    <property type="entry name" value="Aldolase_TIM"/>
</dbReference>
<evidence type="ECO:0000256" key="2">
    <source>
        <dbReference type="ARBA" id="ARBA00022630"/>
    </source>
</evidence>
<proteinExistence type="predicted"/>
<dbReference type="AlphaFoldDB" id="A0A3D8VJR8"/>
<gene>
    <name evidence="7" type="ORF">DX912_02480</name>
</gene>
<dbReference type="SUPFAM" id="SSF51395">
    <property type="entry name" value="FMN-linked oxidoreductases"/>
    <property type="match status" value="1"/>
</dbReference>
<dbReference type="GO" id="GO:0003959">
    <property type="term" value="F:NADPH dehydrogenase activity"/>
    <property type="evidence" value="ECO:0007669"/>
    <property type="project" value="InterPro"/>
</dbReference>
<keyword evidence="8" id="KW-1185">Reference proteome</keyword>
<evidence type="ECO:0000313" key="8">
    <source>
        <dbReference type="Proteomes" id="UP000256829"/>
    </source>
</evidence>
<dbReference type="InterPro" id="IPR044152">
    <property type="entry name" value="YqjM-like"/>
</dbReference>
<evidence type="ECO:0000256" key="1">
    <source>
        <dbReference type="ARBA" id="ARBA00001917"/>
    </source>
</evidence>
<evidence type="ECO:0000256" key="3">
    <source>
        <dbReference type="ARBA" id="ARBA00022643"/>
    </source>
</evidence>
<dbReference type="GO" id="GO:0050661">
    <property type="term" value="F:NADP binding"/>
    <property type="evidence" value="ECO:0007669"/>
    <property type="project" value="InterPro"/>
</dbReference>
<evidence type="ECO:0000256" key="4">
    <source>
        <dbReference type="ARBA" id="ARBA00022857"/>
    </source>
</evidence>
<keyword evidence="3" id="KW-0288">FMN</keyword>
<dbReference type="InterPro" id="IPR001155">
    <property type="entry name" value="OxRdtase_FMN_N"/>
</dbReference>
<dbReference type="Pfam" id="PF00724">
    <property type="entry name" value="Oxidored_FMN"/>
    <property type="match status" value="1"/>
</dbReference>
<dbReference type="Gene3D" id="3.20.20.70">
    <property type="entry name" value="Aldolase class I"/>
    <property type="match status" value="1"/>
</dbReference>
<evidence type="ECO:0000313" key="7">
    <source>
        <dbReference type="EMBL" id="RDY69630.1"/>
    </source>
</evidence>
<organism evidence="7 8">
    <name type="scientific">Lysobacter soli</name>
    <dbReference type="NCBI Taxonomy" id="453783"/>
    <lineage>
        <taxon>Bacteria</taxon>
        <taxon>Pseudomonadati</taxon>
        <taxon>Pseudomonadota</taxon>
        <taxon>Gammaproteobacteria</taxon>
        <taxon>Lysobacterales</taxon>
        <taxon>Lysobacteraceae</taxon>
        <taxon>Lysobacter</taxon>
    </lineage>
</organism>
<sequence length="382" mass="41227">MQQPTDGAASRATPSHHASIPRFALQESVVSRLFTPFEQRALTLRNRLVVAPMCQYSAVDGVPNDWHLVHLGSRAVGGAGAIIAEASAVSAEGRISPADTGLWNDHQAEAWSRITRFVAAQGTVPGIQLAHAGRKASTAPPWLGGIAVTPDDGGWTPVAPSAVAFSETSLVPRALDAGELRNVVDDFACAAWRAKAAGFQIAEIHAAHGYLLHQFLSPLSNHRSDEYGGSFDNRVRLLLEVIDAVRKVWPERLPLWLRVSATDWIEGGWDIEESVELARIVKDRGIDLIDVSTGGLAPGAKIPLHAGYQVPFATRIRKEAGIATGAVGLITKSDHAETIVEEGDADVVLIARELLRDPYFPRRAAKELSGELHGPEQYLRAW</sequence>
<keyword evidence="4" id="KW-0521">NADP</keyword>
<evidence type="ECO:0000259" key="6">
    <source>
        <dbReference type="Pfam" id="PF00724"/>
    </source>
</evidence>
<dbReference type="GO" id="GO:0010181">
    <property type="term" value="F:FMN binding"/>
    <property type="evidence" value="ECO:0007669"/>
    <property type="project" value="InterPro"/>
</dbReference>
<keyword evidence="5" id="KW-0560">Oxidoreductase</keyword>
<dbReference type="Proteomes" id="UP000256829">
    <property type="component" value="Unassembled WGS sequence"/>
</dbReference>
<keyword evidence="2" id="KW-0285">Flavoprotein</keyword>
<comment type="cofactor">
    <cofactor evidence="1">
        <name>FMN</name>
        <dbReference type="ChEBI" id="CHEBI:58210"/>
    </cofactor>
</comment>